<dbReference type="EMBL" id="JAJSBI010000003">
    <property type="protein sequence ID" value="MCD9873799.1"/>
    <property type="molecule type" value="Genomic_DNA"/>
</dbReference>
<protein>
    <recommendedName>
        <fullName evidence="4">Phage integrase family protein</fullName>
    </recommendedName>
</protein>
<organism evidence="2 3">
    <name type="scientific">Streptomyces guryensis</name>
    <dbReference type="NCBI Taxonomy" id="2886947"/>
    <lineage>
        <taxon>Bacteria</taxon>
        <taxon>Bacillati</taxon>
        <taxon>Actinomycetota</taxon>
        <taxon>Actinomycetes</taxon>
        <taxon>Kitasatosporales</taxon>
        <taxon>Streptomycetaceae</taxon>
        <taxon>Streptomyces</taxon>
    </lineage>
</organism>
<dbReference type="RefSeq" id="WP_232647981.1">
    <property type="nucleotide sequence ID" value="NZ_JAJSBI010000003.1"/>
</dbReference>
<sequence length="52" mass="5844">MPEYLGHHDPGFTLRMYTHLMPGREKRTREAVNRAFVDGPSTDDGPTTAQEG</sequence>
<gene>
    <name evidence="2" type="ORF">LJ657_08955</name>
</gene>
<reference evidence="2" key="1">
    <citation type="submission" date="2021-12" db="EMBL/GenBank/DDBJ databases">
        <authorList>
            <person name="Lee J.-H."/>
            <person name="Kim S.-B."/>
        </authorList>
    </citation>
    <scope>NUCLEOTIDE SEQUENCE</scope>
    <source>
        <strain evidence="2">NR30</strain>
    </source>
</reference>
<name>A0A9Q3VLM0_9ACTN</name>
<evidence type="ECO:0000313" key="3">
    <source>
        <dbReference type="Proteomes" id="UP001108029"/>
    </source>
</evidence>
<evidence type="ECO:0000256" key="1">
    <source>
        <dbReference type="SAM" id="MobiDB-lite"/>
    </source>
</evidence>
<accession>A0A9Q3VLM0</accession>
<proteinExistence type="predicted"/>
<evidence type="ECO:0000313" key="2">
    <source>
        <dbReference type="EMBL" id="MCD9873799.1"/>
    </source>
</evidence>
<dbReference type="Proteomes" id="UP001108029">
    <property type="component" value="Unassembled WGS sequence"/>
</dbReference>
<evidence type="ECO:0008006" key="4">
    <source>
        <dbReference type="Google" id="ProtNLM"/>
    </source>
</evidence>
<keyword evidence="3" id="KW-1185">Reference proteome</keyword>
<comment type="caution">
    <text evidence="2">The sequence shown here is derived from an EMBL/GenBank/DDBJ whole genome shotgun (WGS) entry which is preliminary data.</text>
</comment>
<feature type="region of interest" description="Disordered" evidence="1">
    <location>
        <begin position="26"/>
        <end position="52"/>
    </location>
</feature>
<dbReference type="AlphaFoldDB" id="A0A9Q3VLM0"/>